<feature type="signal peptide" evidence="1">
    <location>
        <begin position="1"/>
        <end position="27"/>
    </location>
</feature>
<dbReference type="InParanoid" id="A0A5C3P1W8"/>
<accession>A0A5C3P1W8</accession>
<protein>
    <submittedName>
        <fullName evidence="2">Uncharacterized protein</fullName>
    </submittedName>
</protein>
<gene>
    <name evidence="2" type="ORF">K466DRAFT_570071</name>
</gene>
<name>A0A5C3P1W8_9APHY</name>
<evidence type="ECO:0000313" key="2">
    <source>
        <dbReference type="EMBL" id="TFK79723.1"/>
    </source>
</evidence>
<sequence>MNISQVFGDIVRLVVLVLVIYAARTCSQDHGLEDCVLYDHTMVVHRALDIAEGVVFDFLQPQLLYLEYFGSPVSRKELLLFVVDQIDPSVELRIKDGALPSV</sequence>
<organism evidence="2 3">
    <name type="scientific">Polyporus arcularius HHB13444</name>
    <dbReference type="NCBI Taxonomy" id="1314778"/>
    <lineage>
        <taxon>Eukaryota</taxon>
        <taxon>Fungi</taxon>
        <taxon>Dikarya</taxon>
        <taxon>Basidiomycota</taxon>
        <taxon>Agaricomycotina</taxon>
        <taxon>Agaricomycetes</taxon>
        <taxon>Polyporales</taxon>
        <taxon>Polyporaceae</taxon>
        <taxon>Polyporus</taxon>
    </lineage>
</organism>
<keyword evidence="3" id="KW-1185">Reference proteome</keyword>
<keyword evidence="1" id="KW-0732">Signal</keyword>
<dbReference type="EMBL" id="ML211948">
    <property type="protein sequence ID" value="TFK79723.1"/>
    <property type="molecule type" value="Genomic_DNA"/>
</dbReference>
<proteinExistence type="predicted"/>
<dbReference type="Proteomes" id="UP000308197">
    <property type="component" value="Unassembled WGS sequence"/>
</dbReference>
<dbReference type="AlphaFoldDB" id="A0A5C3P1W8"/>
<evidence type="ECO:0000313" key="3">
    <source>
        <dbReference type="Proteomes" id="UP000308197"/>
    </source>
</evidence>
<feature type="chain" id="PRO_5022681993" evidence="1">
    <location>
        <begin position="28"/>
        <end position="102"/>
    </location>
</feature>
<evidence type="ECO:0000256" key="1">
    <source>
        <dbReference type="SAM" id="SignalP"/>
    </source>
</evidence>
<reference evidence="2 3" key="1">
    <citation type="journal article" date="2019" name="Nat. Ecol. Evol.">
        <title>Megaphylogeny resolves global patterns of mushroom evolution.</title>
        <authorList>
            <person name="Varga T."/>
            <person name="Krizsan K."/>
            <person name="Foldi C."/>
            <person name="Dima B."/>
            <person name="Sanchez-Garcia M."/>
            <person name="Sanchez-Ramirez S."/>
            <person name="Szollosi G.J."/>
            <person name="Szarkandi J.G."/>
            <person name="Papp V."/>
            <person name="Albert L."/>
            <person name="Andreopoulos W."/>
            <person name="Angelini C."/>
            <person name="Antonin V."/>
            <person name="Barry K.W."/>
            <person name="Bougher N.L."/>
            <person name="Buchanan P."/>
            <person name="Buyck B."/>
            <person name="Bense V."/>
            <person name="Catcheside P."/>
            <person name="Chovatia M."/>
            <person name="Cooper J."/>
            <person name="Damon W."/>
            <person name="Desjardin D."/>
            <person name="Finy P."/>
            <person name="Geml J."/>
            <person name="Haridas S."/>
            <person name="Hughes K."/>
            <person name="Justo A."/>
            <person name="Karasinski D."/>
            <person name="Kautmanova I."/>
            <person name="Kiss B."/>
            <person name="Kocsube S."/>
            <person name="Kotiranta H."/>
            <person name="LaButti K.M."/>
            <person name="Lechner B.E."/>
            <person name="Liimatainen K."/>
            <person name="Lipzen A."/>
            <person name="Lukacs Z."/>
            <person name="Mihaltcheva S."/>
            <person name="Morgado L.N."/>
            <person name="Niskanen T."/>
            <person name="Noordeloos M.E."/>
            <person name="Ohm R.A."/>
            <person name="Ortiz-Santana B."/>
            <person name="Ovrebo C."/>
            <person name="Racz N."/>
            <person name="Riley R."/>
            <person name="Savchenko A."/>
            <person name="Shiryaev A."/>
            <person name="Soop K."/>
            <person name="Spirin V."/>
            <person name="Szebenyi C."/>
            <person name="Tomsovsky M."/>
            <person name="Tulloss R.E."/>
            <person name="Uehling J."/>
            <person name="Grigoriev I.V."/>
            <person name="Vagvolgyi C."/>
            <person name="Papp T."/>
            <person name="Martin F.M."/>
            <person name="Miettinen O."/>
            <person name="Hibbett D.S."/>
            <person name="Nagy L.G."/>
        </authorList>
    </citation>
    <scope>NUCLEOTIDE SEQUENCE [LARGE SCALE GENOMIC DNA]</scope>
    <source>
        <strain evidence="2 3">HHB13444</strain>
    </source>
</reference>